<protein>
    <submittedName>
        <fullName evidence="2">Uncharacterized protein</fullName>
    </submittedName>
</protein>
<sequence>MKRVLVLKKDLSPTWVKIVGVMIFLATLYKIISLTFFTVGLHVYLIMNLIAVLIWLVKTVLVVDMDKQEVREGLWIFGNIYLDKYKFQGLEKIFINRVNSVQTFRQLTRTIDIHNQHYKAFLKTTDGEKICIGEDADKDKLIAEVKAHNTVLKTVIFDNSLVEPIQLV</sequence>
<accession>A0A1M5JNV5</accession>
<feature type="transmembrane region" description="Helical" evidence="1">
    <location>
        <begin position="15"/>
        <end position="37"/>
    </location>
</feature>
<keyword evidence="3" id="KW-1185">Reference proteome</keyword>
<reference evidence="2 3" key="1">
    <citation type="submission" date="2016-11" db="EMBL/GenBank/DDBJ databases">
        <authorList>
            <person name="Jaros S."/>
            <person name="Januszkiewicz K."/>
            <person name="Wedrychowicz H."/>
        </authorList>
    </citation>
    <scope>NUCLEOTIDE SEQUENCE [LARGE SCALE GENOMIC DNA]</scope>
    <source>
        <strain evidence="2 3">DSM 24574</strain>
    </source>
</reference>
<evidence type="ECO:0000313" key="3">
    <source>
        <dbReference type="Proteomes" id="UP000184212"/>
    </source>
</evidence>
<organism evidence="2 3">
    <name type="scientific">Chryseolinea serpens</name>
    <dbReference type="NCBI Taxonomy" id="947013"/>
    <lineage>
        <taxon>Bacteria</taxon>
        <taxon>Pseudomonadati</taxon>
        <taxon>Bacteroidota</taxon>
        <taxon>Cytophagia</taxon>
        <taxon>Cytophagales</taxon>
        <taxon>Fulvivirgaceae</taxon>
        <taxon>Chryseolinea</taxon>
    </lineage>
</organism>
<keyword evidence="1" id="KW-1133">Transmembrane helix</keyword>
<proteinExistence type="predicted"/>
<gene>
    <name evidence="2" type="ORF">SAMN04488109_0186</name>
</gene>
<evidence type="ECO:0000256" key="1">
    <source>
        <dbReference type="SAM" id="Phobius"/>
    </source>
</evidence>
<evidence type="ECO:0000313" key="2">
    <source>
        <dbReference type="EMBL" id="SHG42085.1"/>
    </source>
</evidence>
<dbReference type="AlphaFoldDB" id="A0A1M5JNV5"/>
<dbReference type="EMBL" id="FQWQ01000001">
    <property type="protein sequence ID" value="SHG42085.1"/>
    <property type="molecule type" value="Genomic_DNA"/>
</dbReference>
<dbReference type="Proteomes" id="UP000184212">
    <property type="component" value="Unassembled WGS sequence"/>
</dbReference>
<name>A0A1M5JNV5_9BACT</name>
<keyword evidence="1" id="KW-0472">Membrane</keyword>
<dbReference type="RefSeq" id="WP_143164720.1">
    <property type="nucleotide sequence ID" value="NZ_FQWQ01000001.1"/>
</dbReference>
<dbReference type="STRING" id="947013.SAMN04488109_0186"/>
<dbReference type="OrthoDB" id="9827495at2"/>
<feature type="transmembrane region" description="Helical" evidence="1">
    <location>
        <begin position="43"/>
        <end position="63"/>
    </location>
</feature>
<keyword evidence="1" id="KW-0812">Transmembrane</keyword>